<protein>
    <submittedName>
        <fullName evidence="1">Uncharacterized protein</fullName>
    </submittedName>
</protein>
<gene>
    <name evidence="1" type="ORF">A3Q56_06230</name>
</gene>
<evidence type="ECO:0000313" key="2">
    <source>
        <dbReference type="Proteomes" id="UP000078046"/>
    </source>
</evidence>
<reference evidence="1 2" key="1">
    <citation type="submission" date="2016-04" db="EMBL/GenBank/DDBJ databases">
        <title>The genome of Intoshia linei affirms orthonectids as highly simplified spiralians.</title>
        <authorList>
            <person name="Mikhailov K.V."/>
            <person name="Slusarev G.S."/>
            <person name="Nikitin M.A."/>
            <person name="Logacheva M.D."/>
            <person name="Penin A."/>
            <person name="Aleoshin V."/>
            <person name="Panchin Y.V."/>
        </authorList>
    </citation>
    <scope>NUCLEOTIDE SEQUENCE [LARGE SCALE GENOMIC DNA]</scope>
    <source>
        <strain evidence="1">Intl2013</strain>
        <tissue evidence="1">Whole animal</tissue>
    </source>
</reference>
<sequence length="65" mass="7759">METKPMTIENSEFTINDIELMSTRLKYLFKTDEERLPHLFTDDFSLYFTDAGLPSRNTHRFKIVL</sequence>
<keyword evidence="2" id="KW-1185">Reference proteome</keyword>
<comment type="caution">
    <text evidence="1">The sequence shown here is derived from an EMBL/GenBank/DDBJ whole genome shotgun (WGS) entry which is preliminary data.</text>
</comment>
<evidence type="ECO:0000313" key="1">
    <source>
        <dbReference type="EMBL" id="OAF66052.1"/>
    </source>
</evidence>
<dbReference type="Proteomes" id="UP000078046">
    <property type="component" value="Unassembled WGS sequence"/>
</dbReference>
<accession>A0A177AX25</accession>
<dbReference type="EMBL" id="LWCA01001052">
    <property type="protein sequence ID" value="OAF66052.1"/>
    <property type="molecule type" value="Genomic_DNA"/>
</dbReference>
<proteinExistence type="predicted"/>
<dbReference type="AlphaFoldDB" id="A0A177AX25"/>
<organism evidence="1 2">
    <name type="scientific">Intoshia linei</name>
    <dbReference type="NCBI Taxonomy" id="1819745"/>
    <lineage>
        <taxon>Eukaryota</taxon>
        <taxon>Metazoa</taxon>
        <taxon>Spiralia</taxon>
        <taxon>Lophotrochozoa</taxon>
        <taxon>Mesozoa</taxon>
        <taxon>Orthonectida</taxon>
        <taxon>Rhopaluridae</taxon>
        <taxon>Intoshia</taxon>
    </lineage>
</organism>
<feature type="non-terminal residue" evidence="1">
    <location>
        <position position="65"/>
    </location>
</feature>
<name>A0A177AX25_9BILA</name>